<dbReference type="AlphaFoldDB" id="A0A0B7GQ13"/>
<proteinExistence type="predicted"/>
<gene>
    <name evidence="1" type="ORF">SSV_0988</name>
</gene>
<dbReference type="SUPFAM" id="SSF47413">
    <property type="entry name" value="lambda repressor-like DNA-binding domains"/>
    <property type="match status" value="1"/>
</dbReference>
<name>A0A0B7GQ13_STRSA</name>
<accession>A0A0B7GQ13</accession>
<evidence type="ECO:0000313" key="1">
    <source>
        <dbReference type="EMBL" id="CEL90288.1"/>
    </source>
</evidence>
<dbReference type="EMBL" id="CDMW01000001">
    <property type="protein sequence ID" value="CEL90288.1"/>
    <property type="molecule type" value="Genomic_DNA"/>
</dbReference>
<evidence type="ECO:0000313" key="2">
    <source>
        <dbReference type="Proteomes" id="UP000183504"/>
    </source>
</evidence>
<dbReference type="Gene3D" id="1.10.260.40">
    <property type="entry name" value="lambda repressor-like DNA-binding domains"/>
    <property type="match status" value="1"/>
</dbReference>
<dbReference type="Proteomes" id="UP000183504">
    <property type="component" value="Unassembled WGS sequence"/>
</dbReference>
<reference evidence="1 2" key="1">
    <citation type="submission" date="2015-01" db="EMBL/GenBank/DDBJ databases">
        <authorList>
            <person name="Pelicic Vladimir"/>
        </authorList>
    </citation>
    <scope>NUCLEOTIDE SEQUENCE [LARGE SCALE GENOMIC DNA]</scope>
    <source>
        <strain evidence="1 2">2908</strain>
    </source>
</reference>
<sequence>MFINIEDYLTKKIAIRLKHERTKLGFSQLRISDIPSQISNVENQVNDVTSTVLKKYATELLLSEEYLFWGDDSEIEELVEWIFFQYFSLVVIHPLETDFILLLI</sequence>
<dbReference type="InterPro" id="IPR010982">
    <property type="entry name" value="Lambda_DNA-bd_dom_sf"/>
</dbReference>
<evidence type="ECO:0008006" key="3">
    <source>
        <dbReference type="Google" id="ProtNLM"/>
    </source>
</evidence>
<dbReference type="GO" id="GO:0003677">
    <property type="term" value="F:DNA binding"/>
    <property type="evidence" value="ECO:0007669"/>
    <property type="project" value="InterPro"/>
</dbReference>
<dbReference type="CDD" id="cd00093">
    <property type="entry name" value="HTH_XRE"/>
    <property type="match status" value="1"/>
</dbReference>
<protein>
    <recommendedName>
        <fullName evidence="3">HTH cro/C1-type domain-containing protein</fullName>
    </recommendedName>
</protein>
<dbReference type="InterPro" id="IPR001387">
    <property type="entry name" value="Cro/C1-type_HTH"/>
</dbReference>
<organism evidence="1 2">
    <name type="scientific">Streptococcus sanguinis</name>
    <dbReference type="NCBI Taxonomy" id="1305"/>
    <lineage>
        <taxon>Bacteria</taxon>
        <taxon>Bacillati</taxon>
        <taxon>Bacillota</taxon>
        <taxon>Bacilli</taxon>
        <taxon>Lactobacillales</taxon>
        <taxon>Streptococcaceae</taxon>
        <taxon>Streptococcus</taxon>
    </lineage>
</organism>
<dbReference type="RefSeq" id="WP_072073936.1">
    <property type="nucleotide sequence ID" value="NZ_CDMW01000001.1"/>
</dbReference>